<comment type="caution">
    <text evidence="1">The sequence shown here is derived from an EMBL/GenBank/DDBJ whole genome shotgun (WGS) entry which is preliminary data.</text>
</comment>
<dbReference type="AlphaFoldDB" id="A0A8S9TH70"/>
<organism evidence="1 2">
    <name type="scientific">Phytophthora infestans</name>
    <name type="common">Potato late blight agent</name>
    <name type="synonym">Botrytis infestans</name>
    <dbReference type="NCBI Taxonomy" id="4787"/>
    <lineage>
        <taxon>Eukaryota</taxon>
        <taxon>Sar</taxon>
        <taxon>Stramenopiles</taxon>
        <taxon>Oomycota</taxon>
        <taxon>Peronosporomycetes</taxon>
        <taxon>Peronosporales</taxon>
        <taxon>Peronosporaceae</taxon>
        <taxon>Phytophthora</taxon>
    </lineage>
</organism>
<accession>A0A8S9TH70</accession>
<protein>
    <submittedName>
        <fullName evidence="1">Uncharacterized protein</fullName>
    </submittedName>
</protein>
<sequence>MTHMSIALEKATVWFSWPNITAVKANNSFSIIHPTSSGTIPLNLTIPDGGYNVSDLNNYLFWYLVSQGYYISNNSTGEQTVYCKFVVNPSTYQVQFISYPVPTALPSGFTAGPQLTFPSTSKGPQLSIASPAFGKVIGFATGTFPSSQPSTITTVSSTSTPVVSDVQNVVVTLDSCCNPYAPNSKVIHSFSPAGTNYANLITTALSFIPQQSGWRSEITVQLCDQYLSPLNNSRPRCHNNSAAAHRKNPRIDICGMYISNQKRLRRYRKDRDAEERNSDATQLRLYELLAQEAGEEEQASRLANSARRIGSQILDPSEPSEAVGSIDPIVAAIKGKYLDKLIKEFRALPSSSLSPALQNIQRNLSHATFRSKLNERMAEMKAKSASAIEFSQAFLDKVAAGDPEAKKEFMKVVQQCIKDAVKARTAAKKAKK</sequence>
<dbReference type="EMBL" id="JAACNO010003263">
    <property type="protein sequence ID" value="KAF4127480.1"/>
    <property type="molecule type" value="Genomic_DNA"/>
</dbReference>
<proteinExistence type="predicted"/>
<evidence type="ECO:0000313" key="2">
    <source>
        <dbReference type="Proteomes" id="UP000704712"/>
    </source>
</evidence>
<reference evidence="1" key="1">
    <citation type="submission" date="2020-03" db="EMBL/GenBank/DDBJ databases">
        <title>Hybrid Assembly of Korean Phytophthora infestans isolates.</title>
        <authorList>
            <person name="Prokchorchik M."/>
            <person name="Lee Y."/>
            <person name="Seo J."/>
            <person name="Cho J.-H."/>
            <person name="Park Y.-E."/>
            <person name="Jang D.-C."/>
            <person name="Im J.-S."/>
            <person name="Choi J.-G."/>
            <person name="Park H.-J."/>
            <person name="Lee G.-B."/>
            <person name="Lee Y.-G."/>
            <person name="Hong S.-Y."/>
            <person name="Cho K."/>
            <person name="Sohn K.H."/>
        </authorList>
    </citation>
    <scope>NUCLEOTIDE SEQUENCE</scope>
    <source>
        <strain evidence="1">KR_2_A2</strain>
    </source>
</reference>
<name>A0A8S9TH70_PHYIN</name>
<evidence type="ECO:0000313" key="1">
    <source>
        <dbReference type="EMBL" id="KAF4127480.1"/>
    </source>
</evidence>
<gene>
    <name evidence="1" type="ORF">GN958_ATG23285</name>
</gene>
<dbReference type="Proteomes" id="UP000704712">
    <property type="component" value="Unassembled WGS sequence"/>
</dbReference>